<dbReference type="PROSITE" id="PS51374">
    <property type="entry name" value="NDPK_LIKE"/>
    <property type="match status" value="1"/>
</dbReference>
<evidence type="ECO:0000259" key="15">
    <source>
        <dbReference type="SMART" id="SM00562"/>
    </source>
</evidence>
<keyword evidence="9 14" id="KW-0067">ATP-binding</keyword>
<dbReference type="InterPro" id="IPR034907">
    <property type="entry name" value="NDK-like_dom"/>
</dbReference>
<evidence type="ECO:0000256" key="9">
    <source>
        <dbReference type="ARBA" id="ARBA00022840"/>
    </source>
</evidence>
<keyword evidence="10" id="KW-0460">Magnesium</keyword>
<dbReference type="GO" id="GO:0006241">
    <property type="term" value="P:CTP biosynthetic process"/>
    <property type="evidence" value="ECO:0007669"/>
    <property type="project" value="InterPro"/>
</dbReference>
<evidence type="ECO:0000256" key="3">
    <source>
        <dbReference type="ARBA" id="ARBA00008142"/>
    </source>
</evidence>
<evidence type="ECO:0000256" key="2">
    <source>
        <dbReference type="ARBA" id="ARBA00000937"/>
    </source>
</evidence>
<evidence type="ECO:0000256" key="4">
    <source>
        <dbReference type="ARBA" id="ARBA00022490"/>
    </source>
</evidence>
<dbReference type="GO" id="GO:0046872">
    <property type="term" value="F:metal ion binding"/>
    <property type="evidence" value="ECO:0007669"/>
    <property type="project" value="UniProtKB-KW"/>
</dbReference>
<gene>
    <name evidence="16" type="ORF">GIB67_026505</name>
</gene>
<evidence type="ECO:0000256" key="5">
    <source>
        <dbReference type="ARBA" id="ARBA00022679"/>
    </source>
</evidence>
<feature type="domain" description="Nucleoside diphosphate kinase-like" evidence="15">
    <location>
        <begin position="1"/>
        <end position="78"/>
    </location>
</feature>
<name>A0A7J7PC95_9MAGN</name>
<dbReference type="InterPro" id="IPR036850">
    <property type="entry name" value="NDK-like_dom_sf"/>
</dbReference>
<dbReference type="EMBL" id="JACGCM010000032">
    <property type="protein sequence ID" value="KAF6176818.1"/>
    <property type="molecule type" value="Genomic_DNA"/>
</dbReference>
<reference evidence="16 17" key="1">
    <citation type="journal article" date="2020" name="IScience">
        <title>Genome Sequencing of the Endangered Kingdonia uniflora (Circaeasteraceae, Ranunculales) Reveals Potential Mechanisms of Evolutionary Specialization.</title>
        <authorList>
            <person name="Sun Y."/>
            <person name="Deng T."/>
            <person name="Zhang A."/>
            <person name="Moore M.J."/>
            <person name="Landis J.B."/>
            <person name="Lin N."/>
            <person name="Zhang H."/>
            <person name="Zhang X."/>
            <person name="Huang J."/>
            <person name="Zhang X."/>
            <person name="Sun H."/>
            <person name="Wang H."/>
        </authorList>
    </citation>
    <scope>NUCLEOTIDE SEQUENCE [LARGE SCALE GENOMIC DNA]</scope>
    <source>
        <strain evidence="16">TB1705</strain>
        <tissue evidence="16">Leaf</tissue>
    </source>
</reference>
<comment type="catalytic activity">
    <reaction evidence="1 14">
        <text>a 2'-deoxyribonucleoside 5'-diphosphate + ATP = a 2'-deoxyribonucleoside 5'-triphosphate + ADP</text>
        <dbReference type="Rhea" id="RHEA:44640"/>
        <dbReference type="ChEBI" id="CHEBI:30616"/>
        <dbReference type="ChEBI" id="CHEBI:61560"/>
        <dbReference type="ChEBI" id="CHEBI:73316"/>
        <dbReference type="ChEBI" id="CHEBI:456216"/>
        <dbReference type="EC" id="2.7.4.6"/>
    </reaction>
</comment>
<dbReference type="GO" id="GO:0006228">
    <property type="term" value="P:UTP biosynthetic process"/>
    <property type="evidence" value="ECO:0007669"/>
    <property type="project" value="InterPro"/>
</dbReference>
<comment type="caution">
    <text evidence="16">The sequence shown here is derived from an EMBL/GenBank/DDBJ whole genome shotgun (WGS) entry which is preliminary data.</text>
</comment>
<keyword evidence="11" id="KW-0546">Nucleotide metabolism</keyword>
<dbReference type="GO" id="GO:0005524">
    <property type="term" value="F:ATP binding"/>
    <property type="evidence" value="ECO:0007669"/>
    <property type="project" value="UniProtKB-KW"/>
</dbReference>
<dbReference type="PRINTS" id="PR01243">
    <property type="entry name" value="NUCDPKINASE"/>
</dbReference>
<dbReference type="PANTHER" id="PTHR46161">
    <property type="entry name" value="NUCLEOSIDE DIPHOSPHATE KINASE"/>
    <property type="match status" value="1"/>
</dbReference>
<comment type="catalytic activity">
    <reaction evidence="2">
        <text>a ribonucleoside 5'-diphosphate + ATP = a ribonucleoside 5'-triphosphate + ADP</text>
        <dbReference type="Rhea" id="RHEA:18113"/>
        <dbReference type="ChEBI" id="CHEBI:30616"/>
        <dbReference type="ChEBI" id="CHEBI:57930"/>
        <dbReference type="ChEBI" id="CHEBI:61557"/>
        <dbReference type="ChEBI" id="CHEBI:456216"/>
        <dbReference type="EC" id="2.7.4.6"/>
    </reaction>
</comment>
<proteinExistence type="inferred from homology"/>
<evidence type="ECO:0000256" key="7">
    <source>
        <dbReference type="ARBA" id="ARBA00022741"/>
    </source>
</evidence>
<organism evidence="16 17">
    <name type="scientific">Kingdonia uniflora</name>
    <dbReference type="NCBI Taxonomy" id="39325"/>
    <lineage>
        <taxon>Eukaryota</taxon>
        <taxon>Viridiplantae</taxon>
        <taxon>Streptophyta</taxon>
        <taxon>Embryophyta</taxon>
        <taxon>Tracheophyta</taxon>
        <taxon>Spermatophyta</taxon>
        <taxon>Magnoliopsida</taxon>
        <taxon>Ranunculales</taxon>
        <taxon>Circaeasteraceae</taxon>
        <taxon>Kingdonia</taxon>
    </lineage>
</organism>
<dbReference type="GO" id="GO:0004550">
    <property type="term" value="F:nucleoside diphosphate kinase activity"/>
    <property type="evidence" value="ECO:0007669"/>
    <property type="project" value="UniProtKB-EC"/>
</dbReference>
<evidence type="ECO:0000313" key="16">
    <source>
        <dbReference type="EMBL" id="KAF6176818.1"/>
    </source>
</evidence>
<sequence length="100" mass="10839">MYISGPVYVMVLEKTNAIAEWRDLIGPTDAGKAKITHPNSIRAMCGLDLERNCVHGSDAPQSAAKEISFFFREAFSAACNIDMGTCVGVRHGYEVLDTAS</sequence>
<dbReference type="SUPFAM" id="SSF54919">
    <property type="entry name" value="Nucleoside diphosphate kinase, NDK"/>
    <property type="match status" value="1"/>
</dbReference>
<evidence type="ECO:0000256" key="6">
    <source>
        <dbReference type="ARBA" id="ARBA00022723"/>
    </source>
</evidence>
<dbReference type="OrthoDB" id="2162449at2759"/>
<dbReference type="Pfam" id="PF00334">
    <property type="entry name" value="NDK"/>
    <property type="match status" value="1"/>
</dbReference>
<keyword evidence="5 14" id="KW-0808">Transferase</keyword>
<evidence type="ECO:0000256" key="11">
    <source>
        <dbReference type="ARBA" id="ARBA00023080"/>
    </source>
</evidence>
<evidence type="ECO:0000256" key="10">
    <source>
        <dbReference type="ARBA" id="ARBA00022842"/>
    </source>
</evidence>
<evidence type="ECO:0000256" key="12">
    <source>
        <dbReference type="PROSITE-ProRule" id="PRU00706"/>
    </source>
</evidence>
<keyword evidence="7 14" id="KW-0547">Nucleotide-binding</keyword>
<evidence type="ECO:0000313" key="17">
    <source>
        <dbReference type="Proteomes" id="UP000541444"/>
    </source>
</evidence>
<dbReference type="SMART" id="SM00562">
    <property type="entry name" value="NDK"/>
    <property type="match status" value="1"/>
</dbReference>
<comment type="caution">
    <text evidence="12">Lacks conserved residue(s) required for the propagation of feature annotation.</text>
</comment>
<evidence type="ECO:0000256" key="13">
    <source>
        <dbReference type="RuleBase" id="RU004011"/>
    </source>
</evidence>
<dbReference type="PROSITE" id="PS00469">
    <property type="entry name" value="NDPK"/>
    <property type="match status" value="1"/>
</dbReference>
<dbReference type="AlphaFoldDB" id="A0A7J7PC95"/>
<dbReference type="InterPro" id="IPR023005">
    <property type="entry name" value="Nucleoside_diP_kinase_AS"/>
</dbReference>
<dbReference type="EC" id="2.7.4.6" evidence="14"/>
<keyword evidence="17" id="KW-1185">Reference proteome</keyword>
<dbReference type="GO" id="GO:0006183">
    <property type="term" value="P:GTP biosynthetic process"/>
    <property type="evidence" value="ECO:0007669"/>
    <property type="project" value="InterPro"/>
</dbReference>
<evidence type="ECO:0000256" key="8">
    <source>
        <dbReference type="ARBA" id="ARBA00022777"/>
    </source>
</evidence>
<keyword evidence="8 14" id="KW-0418">Kinase</keyword>
<dbReference type="Proteomes" id="UP000541444">
    <property type="component" value="Unassembled WGS sequence"/>
</dbReference>
<keyword evidence="4" id="KW-0963">Cytoplasm</keyword>
<evidence type="ECO:0000256" key="14">
    <source>
        <dbReference type="RuleBase" id="RU004013"/>
    </source>
</evidence>
<accession>A0A7J7PC95</accession>
<protein>
    <recommendedName>
        <fullName evidence="14">Nucleoside diphosphate kinase</fullName>
        <ecNumber evidence="14">2.7.4.6</ecNumber>
    </recommendedName>
</protein>
<dbReference type="InterPro" id="IPR001564">
    <property type="entry name" value="Nucleoside_diP_kinase"/>
</dbReference>
<dbReference type="Gene3D" id="3.30.70.141">
    <property type="entry name" value="Nucleoside diphosphate kinase-like domain"/>
    <property type="match status" value="1"/>
</dbReference>
<dbReference type="PANTHER" id="PTHR46161:SF3">
    <property type="entry name" value="NUCLEOSIDE DIPHOSPHATE KINASE DDB_G0292928-RELATED"/>
    <property type="match status" value="1"/>
</dbReference>
<keyword evidence="6" id="KW-0479">Metal-binding</keyword>
<evidence type="ECO:0000256" key="1">
    <source>
        <dbReference type="ARBA" id="ARBA00000082"/>
    </source>
</evidence>
<comment type="similarity">
    <text evidence="3 12 13">Belongs to the NDK family.</text>
</comment>